<dbReference type="InterPro" id="IPR002549">
    <property type="entry name" value="AI-2E-like"/>
</dbReference>
<evidence type="ECO:0000256" key="5">
    <source>
        <dbReference type="ARBA" id="ARBA00022692"/>
    </source>
</evidence>
<keyword evidence="10" id="KW-1185">Reference proteome</keyword>
<keyword evidence="4" id="KW-1003">Cell membrane</keyword>
<dbReference type="OrthoDB" id="146294at2"/>
<evidence type="ECO:0000256" key="4">
    <source>
        <dbReference type="ARBA" id="ARBA00022475"/>
    </source>
</evidence>
<name>A0A4V0YZG3_KTERU</name>
<dbReference type="PANTHER" id="PTHR21716">
    <property type="entry name" value="TRANSMEMBRANE PROTEIN"/>
    <property type="match status" value="1"/>
</dbReference>
<keyword evidence="7 8" id="KW-0472">Membrane</keyword>
<feature type="transmembrane region" description="Helical" evidence="8">
    <location>
        <begin position="80"/>
        <end position="102"/>
    </location>
</feature>
<evidence type="ECO:0000313" key="9">
    <source>
        <dbReference type="EMBL" id="QBD79621.1"/>
    </source>
</evidence>
<gene>
    <name evidence="9" type="ORF">EPA93_28040</name>
</gene>
<feature type="transmembrane region" description="Helical" evidence="8">
    <location>
        <begin position="251"/>
        <end position="277"/>
    </location>
</feature>
<dbReference type="RefSeq" id="WP_129890687.1">
    <property type="nucleotide sequence ID" value="NZ_CP035758.1"/>
</dbReference>
<feature type="transmembrane region" description="Helical" evidence="8">
    <location>
        <begin position="227"/>
        <end position="245"/>
    </location>
</feature>
<feature type="transmembrane region" description="Helical" evidence="8">
    <location>
        <begin position="52"/>
        <end position="73"/>
    </location>
</feature>
<protein>
    <submittedName>
        <fullName evidence="9">AI-2E family transporter</fullName>
    </submittedName>
</protein>
<dbReference type="Proteomes" id="UP000290365">
    <property type="component" value="Chromosome"/>
</dbReference>
<evidence type="ECO:0000313" key="10">
    <source>
        <dbReference type="Proteomes" id="UP000290365"/>
    </source>
</evidence>
<feature type="transmembrane region" description="Helical" evidence="8">
    <location>
        <begin position="284"/>
        <end position="300"/>
    </location>
</feature>
<reference evidence="9 10" key="1">
    <citation type="submission" date="2019-01" db="EMBL/GenBank/DDBJ databases">
        <title>Ktedonosporobacter rubrisoli SCAWS-G2.</title>
        <authorList>
            <person name="Huang Y."/>
            <person name="Yan B."/>
        </authorList>
    </citation>
    <scope>NUCLEOTIDE SEQUENCE [LARGE SCALE GENOMIC DNA]</scope>
    <source>
        <strain evidence="9 10">SCAWS-G2</strain>
    </source>
</reference>
<evidence type="ECO:0000256" key="2">
    <source>
        <dbReference type="ARBA" id="ARBA00009773"/>
    </source>
</evidence>
<dbReference type="GO" id="GO:0005886">
    <property type="term" value="C:plasma membrane"/>
    <property type="evidence" value="ECO:0007669"/>
    <property type="project" value="UniProtKB-SubCell"/>
</dbReference>
<evidence type="ECO:0000256" key="3">
    <source>
        <dbReference type="ARBA" id="ARBA00022448"/>
    </source>
</evidence>
<feature type="transmembrane region" description="Helical" evidence="8">
    <location>
        <begin position="28"/>
        <end position="46"/>
    </location>
</feature>
<dbReference type="Pfam" id="PF01594">
    <property type="entry name" value="AI-2E_transport"/>
    <property type="match status" value="1"/>
</dbReference>
<evidence type="ECO:0000256" key="7">
    <source>
        <dbReference type="ARBA" id="ARBA00023136"/>
    </source>
</evidence>
<dbReference type="GO" id="GO:0055085">
    <property type="term" value="P:transmembrane transport"/>
    <property type="evidence" value="ECO:0007669"/>
    <property type="project" value="TreeGrafter"/>
</dbReference>
<sequence>MNMLRETRRFFPPPTEEQAAKWARRRDIPLAILAWIALIAVILWAASHIIRAILLLAIAALFAYALAPVVKLLERIMPRLMAILIVYLVILGAISVFFYLIAIATVHQTFSLIHSVQGLLNPNTDNPLRSIEQGLAQFGITPGQIAAARQQMITQAGDFAKNSVPYLRSLADFAIDTIVVAVLSIYLLIDGSRFVSWVRRNAPRLTRANFLLDTLQRVVGGYIRGQLTLAVLIALLVGIGMQFIFQLPYAIFLGALAFAMAFIPVLGTLVSGAVCVLIGLTKGWPIAVGVLVYFVIVHVIESEVVGPRIVGKAVGLHPIASLFALVAGAELFGIWGALFASPIAGVLQAILISVWTEWRQGHPEQFQRTGTLPLEPLEQEQSEPHA</sequence>
<evidence type="ECO:0000256" key="1">
    <source>
        <dbReference type="ARBA" id="ARBA00004651"/>
    </source>
</evidence>
<proteinExistence type="inferred from homology"/>
<keyword evidence="5 8" id="KW-0812">Transmembrane</keyword>
<accession>A0A4V0YZG3</accession>
<dbReference type="PANTHER" id="PTHR21716:SF53">
    <property type="entry name" value="PERMEASE PERM-RELATED"/>
    <property type="match status" value="1"/>
</dbReference>
<dbReference type="EMBL" id="CP035758">
    <property type="protein sequence ID" value="QBD79621.1"/>
    <property type="molecule type" value="Genomic_DNA"/>
</dbReference>
<evidence type="ECO:0000256" key="8">
    <source>
        <dbReference type="SAM" id="Phobius"/>
    </source>
</evidence>
<dbReference type="AlphaFoldDB" id="A0A4V0YZG3"/>
<organism evidence="9 10">
    <name type="scientific">Ktedonosporobacter rubrisoli</name>
    <dbReference type="NCBI Taxonomy" id="2509675"/>
    <lineage>
        <taxon>Bacteria</taxon>
        <taxon>Bacillati</taxon>
        <taxon>Chloroflexota</taxon>
        <taxon>Ktedonobacteria</taxon>
        <taxon>Ktedonobacterales</taxon>
        <taxon>Ktedonosporobacteraceae</taxon>
        <taxon>Ktedonosporobacter</taxon>
    </lineage>
</organism>
<feature type="transmembrane region" description="Helical" evidence="8">
    <location>
        <begin position="170"/>
        <end position="189"/>
    </location>
</feature>
<keyword evidence="6 8" id="KW-1133">Transmembrane helix</keyword>
<feature type="transmembrane region" description="Helical" evidence="8">
    <location>
        <begin position="332"/>
        <end position="355"/>
    </location>
</feature>
<dbReference type="KEGG" id="kbs:EPA93_28040"/>
<keyword evidence="3" id="KW-0813">Transport</keyword>
<evidence type="ECO:0000256" key="6">
    <source>
        <dbReference type="ARBA" id="ARBA00022989"/>
    </source>
</evidence>
<comment type="subcellular location">
    <subcellularLocation>
        <location evidence="1">Cell membrane</location>
        <topology evidence="1">Multi-pass membrane protein</topology>
    </subcellularLocation>
</comment>
<comment type="similarity">
    <text evidence="2">Belongs to the autoinducer-2 exporter (AI-2E) (TC 2.A.86) family.</text>
</comment>